<organism evidence="1 2">
    <name type="scientific">Gossypium schwendimanii</name>
    <name type="common">Cotton</name>
    <dbReference type="NCBI Taxonomy" id="34291"/>
    <lineage>
        <taxon>Eukaryota</taxon>
        <taxon>Viridiplantae</taxon>
        <taxon>Streptophyta</taxon>
        <taxon>Embryophyta</taxon>
        <taxon>Tracheophyta</taxon>
        <taxon>Spermatophyta</taxon>
        <taxon>Magnoliopsida</taxon>
        <taxon>eudicotyledons</taxon>
        <taxon>Gunneridae</taxon>
        <taxon>Pentapetalae</taxon>
        <taxon>rosids</taxon>
        <taxon>malvids</taxon>
        <taxon>Malvales</taxon>
        <taxon>Malvaceae</taxon>
        <taxon>Malvoideae</taxon>
        <taxon>Gossypium</taxon>
    </lineage>
</organism>
<proteinExistence type="predicted"/>
<sequence length="35" mass="3950">MKHARLIHKDNLKIGGMPLKNNGRLGRNLKAEILV</sequence>
<dbReference type="AlphaFoldDB" id="A0A7J9MZ01"/>
<gene>
    <name evidence="1" type="ORF">Goshw_014740</name>
</gene>
<evidence type="ECO:0000313" key="1">
    <source>
        <dbReference type="EMBL" id="MBA0876026.1"/>
    </source>
</evidence>
<evidence type="ECO:0000313" key="2">
    <source>
        <dbReference type="Proteomes" id="UP000593576"/>
    </source>
</evidence>
<comment type="caution">
    <text evidence="1">The sequence shown here is derived from an EMBL/GenBank/DDBJ whole genome shotgun (WGS) entry which is preliminary data.</text>
</comment>
<name>A0A7J9MZ01_GOSSC</name>
<accession>A0A7J9MZ01</accession>
<dbReference type="Proteomes" id="UP000593576">
    <property type="component" value="Unassembled WGS sequence"/>
</dbReference>
<protein>
    <submittedName>
        <fullName evidence="1">Uncharacterized protein</fullName>
    </submittedName>
</protein>
<reference evidence="1 2" key="1">
    <citation type="journal article" date="2019" name="Genome Biol. Evol.">
        <title>Insights into the evolution of the New World diploid cottons (Gossypium, subgenus Houzingenia) based on genome sequencing.</title>
        <authorList>
            <person name="Grover C.E."/>
            <person name="Arick M.A. 2nd"/>
            <person name="Thrash A."/>
            <person name="Conover J.L."/>
            <person name="Sanders W.S."/>
            <person name="Peterson D.G."/>
            <person name="Frelichowski J.E."/>
            <person name="Scheffler J.A."/>
            <person name="Scheffler B.E."/>
            <person name="Wendel J.F."/>
        </authorList>
    </citation>
    <scope>NUCLEOTIDE SEQUENCE [LARGE SCALE GENOMIC DNA]</scope>
    <source>
        <strain evidence="1">1</strain>
        <tissue evidence="1">Leaf</tissue>
    </source>
</reference>
<keyword evidence="2" id="KW-1185">Reference proteome</keyword>
<dbReference type="EMBL" id="JABFAF010263487">
    <property type="protein sequence ID" value="MBA0876026.1"/>
    <property type="molecule type" value="Genomic_DNA"/>
</dbReference>